<dbReference type="NCBIfam" id="TIGR02227">
    <property type="entry name" value="sigpep_I_bact"/>
    <property type="match status" value="1"/>
</dbReference>
<evidence type="ECO:0000313" key="8">
    <source>
        <dbReference type="EMBL" id="HDR00198.1"/>
    </source>
</evidence>
<dbReference type="Pfam" id="PF10502">
    <property type="entry name" value="Peptidase_S26"/>
    <property type="match status" value="1"/>
</dbReference>
<dbReference type="PRINTS" id="PR00727">
    <property type="entry name" value="LEADERPTASE"/>
</dbReference>
<dbReference type="PANTHER" id="PTHR43390:SF1">
    <property type="entry name" value="CHLOROPLAST PROCESSING PEPTIDASE"/>
    <property type="match status" value="1"/>
</dbReference>
<comment type="caution">
    <text evidence="8">The sequence shown here is derived from an EMBL/GenBank/DDBJ whole genome shotgun (WGS) entry which is preliminary data.</text>
</comment>
<dbReference type="EMBL" id="DSBX01000304">
    <property type="protein sequence ID" value="HDR00198.1"/>
    <property type="molecule type" value="Genomic_DNA"/>
</dbReference>
<dbReference type="Proteomes" id="UP000885672">
    <property type="component" value="Unassembled WGS sequence"/>
</dbReference>
<evidence type="ECO:0000256" key="2">
    <source>
        <dbReference type="ARBA" id="ARBA00009370"/>
    </source>
</evidence>
<dbReference type="InterPro" id="IPR036286">
    <property type="entry name" value="LexA/Signal_pep-like_sf"/>
</dbReference>
<comment type="subcellular location">
    <subcellularLocation>
        <location evidence="6">Membrane</location>
        <topology evidence="6">Single-pass type II membrane protein</topology>
    </subcellularLocation>
</comment>
<evidence type="ECO:0000256" key="5">
    <source>
        <dbReference type="PIRSR" id="PIRSR600223-1"/>
    </source>
</evidence>
<keyword evidence="4 6" id="KW-0378">Hydrolase</keyword>
<evidence type="ECO:0000256" key="6">
    <source>
        <dbReference type="RuleBase" id="RU362042"/>
    </source>
</evidence>
<accession>A0A7V0T6R1</accession>
<dbReference type="CDD" id="cd06530">
    <property type="entry name" value="S26_SPase_I"/>
    <property type="match status" value="1"/>
</dbReference>
<dbReference type="GO" id="GO:0016020">
    <property type="term" value="C:membrane"/>
    <property type="evidence" value="ECO:0007669"/>
    <property type="project" value="UniProtKB-SubCell"/>
</dbReference>
<dbReference type="AlphaFoldDB" id="A0A7V0T6R1"/>
<dbReference type="PANTHER" id="PTHR43390">
    <property type="entry name" value="SIGNAL PEPTIDASE I"/>
    <property type="match status" value="1"/>
</dbReference>
<feature type="active site" evidence="5">
    <location>
        <position position="129"/>
    </location>
</feature>
<reference evidence="8" key="1">
    <citation type="journal article" date="2020" name="mSystems">
        <title>Genome- and Community-Level Interaction Insights into Carbon Utilization and Element Cycling Functions of Hydrothermarchaeota in Hydrothermal Sediment.</title>
        <authorList>
            <person name="Zhou Z."/>
            <person name="Liu Y."/>
            <person name="Xu W."/>
            <person name="Pan J."/>
            <person name="Luo Z.H."/>
            <person name="Li M."/>
        </authorList>
    </citation>
    <scope>NUCLEOTIDE SEQUENCE [LARGE SCALE GENOMIC DNA]</scope>
    <source>
        <strain evidence="8">SpSt-1182</strain>
    </source>
</reference>
<dbReference type="InterPro" id="IPR000223">
    <property type="entry name" value="Pept_S26A_signal_pept_1"/>
</dbReference>
<feature type="active site" evidence="5">
    <location>
        <position position="39"/>
    </location>
</feature>
<evidence type="ECO:0000259" key="7">
    <source>
        <dbReference type="Pfam" id="PF10502"/>
    </source>
</evidence>
<dbReference type="EC" id="3.4.21.89" evidence="3 6"/>
<dbReference type="GO" id="GO:0004252">
    <property type="term" value="F:serine-type endopeptidase activity"/>
    <property type="evidence" value="ECO:0007669"/>
    <property type="project" value="InterPro"/>
</dbReference>
<dbReference type="Gene3D" id="2.10.109.10">
    <property type="entry name" value="Umud Fragment, subunit A"/>
    <property type="match status" value="1"/>
</dbReference>
<proteinExistence type="inferred from homology"/>
<organism evidence="8">
    <name type="scientific">candidate division WOR-3 bacterium</name>
    <dbReference type="NCBI Taxonomy" id="2052148"/>
    <lineage>
        <taxon>Bacteria</taxon>
        <taxon>Bacteria division WOR-3</taxon>
    </lineage>
</organism>
<sequence length="272" mass="31902">MKRIWRFLARLGREWGPVIIAVLIIRSFLVESFMVPTGSMLETIQVGDFMLVNKFIYGVKLPFTHRTAIPVKDPKSGEIVVFRFPQEPDVPEPAGRYGRIFPEWLPLLPLWWDREANFIKWYIPNNFVKRCVAVAGDTVEYRNKQLYVNGRRRHEAYVEHSDQRRLPGLDPLPPDFQRSWQEGRFYRTRLSPFVRDNFGPVVVPEGHIFMLGDNRDDSEDSRFWGPLPVEYVRGKPLVLYFSSRAVSNPPNIARILLSPWLIRPERIGRIVR</sequence>
<gene>
    <name evidence="8" type="primary">lepB</name>
    <name evidence="8" type="ORF">ENN51_07950</name>
</gene>
<comment type="catalytic activity">
    <reaction evidence="1 6">
        <text>Cleavage of hydrophobic, N-terminal signal or leader sequences from secreted and periplasmic proteins.</text>
        <dbReference type="EC" id="3.4.21.89"/>
    </reaction>
</comment>
<dbReference type="GO" id="GO:0009003">
    <property type="term" value="F:signal peptidase activity"/>
    <property type="evidence" value="ECO:0007669"/>
    <property type="project" value="UniProtKB-EC"/>
</dbReference>
<evidence type="ECO:0000256" key="4">
    <source>
        <dbReference type="ARBA" id="ARBA00022801"/>
    </source>
</evidence>
<name>A0A7V0T6R1_UNCW3</name>
<comment type="similarity">
    <text evidence="2 6">Belongs to the peptidase S26 family.</text>
</comment>
<dbReference type="GO" id="GO:0006465">
    <property type="term" value="P:signal peptide processing"/>
    <property type="evidence" value="ECO:0007669"/>
    <property type="project" value="InterPro"/>
</dbReference>
<feature type="domain" description="Peptidase S26" evidence="7">
    <location>
        <begin position="11"/>
        <end position="238"/>
    </location>
</feature>
<evidence type="ECO:0000256" key="1">
    <source>
        <dbReference type="ARBA" id="ARBA00000677"/>
    </source>
</evidence>
<dbReference type="SUPFAM" id="SSF51306">
    <property type="entry name" value="LexA/Signal peptidase"/>
    <property type="match status" value="1"/>
</dbReference>
<keyword evidence="6" id="KW-0645">Protease</keyword>
<dbReference type="InterPro" id="IPR019758">
    <property type="entry name" value="Pept_S26A_signal_pept_1_CS"/>
</dbReference>
<protein>
    <recommendedName>
        <fullName evidence="3 6">Signal peptidase I</fullName>
        <ecNumber evidence="3 6">3.4.21.89</ecNumber>
    </recommendedName>
</protein>
<evidence type="ECO:0000256" key="3">
    <source>
        <dbReference type="ARBA" id="ARBA00013208"/>
    </source>
</evidence>
<dbReference type="PROSITE" id="PS00761">
    <property type="entry name" value="SPASE_I_3"/>
    <property type="match status" value="1"/>
</dbReference>
<dbReference type="InterPro" id="IPR019533">
    <property type="entry name" value="Peptidase_S26"/>
</dbReference>